<name>A0ABT9DZE3_9PROT</name>
<evidence type="ECO:0008006" key="3">
    <source>
        <dbReference type="Google" id="ProtNLM"/>
    </source>
</evidence>
<sequence>MLEKSSVTTLTDAELDAVSGGYGFALIIGNANIGIAHNITGGAATGGTGGAGGRGGNGGVAVVGYANGGAGGSGGTGGLAVGGPGVGNNYFY</sequence>
<dbReference type="EMBL" id="JAUTWS010000010">
    <property type="protein sequence ID" value="MDO9709265.1"/>
    <property type="molecule type" value="Genomic_DNA"/>
</dbReference>
<reference evidence="1 2" key="1">
    <citation type="submission" date="2023-08" db="EMBL/GenBank/DDBJ databases">
        <title>The draft genome sequence of Paracraurococcus sp. LOR1-02.</title>
        <authorList>
            <person name="Kingkaew E."/>
            <person name="Tanasupawat S."/>
        </authorList>
    </citation>
    <scope>NUCLEOTIDE SEQUENCE [LARGE SCALE GENOMIC DNA]</scope>
    <source>
        <strain evidence="1 2">LOR1-02</strain>
    </source>
</reference>
<dbReference type="Proteomes" id="UP001243009">
    <property type="component" value="Unassembled WGS sequence"/>
</dbReference>
<accession>A0ABT9DZE3</accession>
<gene>
    <name evidence="1" type="ORF">Q7A36_13000</name>
</gene>
<organism evidence="1 2">
    <name type="scientific">Paracraurococcus lichenis</name>
    <dbReference type="NCBI Taxonomy" id="3064888"/>
    <lineage>
        <taxon>Bacteria</taxon>
        <taxon>Pseudomonadati</taxon>
        <taxon>Pseudomonadota</taxon>
        <taxon>Alphaproteobacteria</taxon>
        <taxon>Acetobacterales</taxon>
        <taxon>Roseomonadaceae</taxon>
        <taxon>Paracraurococcus</taxon>
    </lineage>
</organism>
<dbReference type="RefSeq" id="WP_305104126.1">
    <property type="nucleotide sequence ID" value="NZ_JAUTWS010000010.1"/>
</dbReference>
<keyword evidence="2" id="KW-1185">Reference proteome</keyword>
<evidence type="ECO:0000313" key="2">
    <source>
        <dbReference type="Proteomes" id="UP001243009"/>
    </source>
</evidence>
<comment type="caution">
    <text evidence="1">The sequence shown here is derived from an EMBL/GenBank/DDBJ whole genome shotgun (WGS) entry which is preliminary data.</text>
</comment>
<protein>
    <recommendedName>
        <fullName evidence="3">Bacteriocin</fullName>
    </recommendedName>
</protein>
<evidence type="ECO:0000313" key="1">
    <source>
        <dbReference type="EMBL" id="MDO9709265.1"/>
    </source>
</evidence>
<proteinExistence type="predicted"/>